<sequence>MPAGRQGSFASLQLMERLRLLQELARCELRLCNSQSCQHHPPRRIEGLKNRSHDRFNLSCNIPRRKQAHRPHSIRHRELTPAPGASRTTRSLEEYQGPSPICPL</sequence>
<gene>
    <name evidence="2" type="ORF">LIER_31077</name>
</gene>
<evidence type="ECO:0000313" key="3">
    <source>
        <dbReference type="Proteomes" id="UP001454036"/>
    </source>
</evidence>
<protein>
    <submittedName>
        <fullName evidence="2">Uncharacterized protein</fullName>
    </submittedName>
</protein>
<organism evidence="2 3">
    <name type="scientific">Lithospermum erythrorhizon</name>
    <name type="common">Purple gromwell</name>
    <name type="synonym">Lithospermum officinale var. erythrorhizon</name>
    <dbReference type="NCBI Taxonomy" id="34254"/>
    <lineage>
        <taxon>Eukaryota</taxon>
        <taxon>Viridiplantae</taxon>
        <taxon>Streptophyta</taxon>
        <taxon>Embryophyta</taxon>
        <taxon>Tracheophyta</taxon>
        <taxon>Spermatophyta</taxon>
        <taxon>Magnoliopsida</taxon>
        <taxon>eudicotyledons</taxon>
        <taxon>Gunneridae</taxon>
        <taxon>Pentapetalae</taxon>
        <taxon>asterids</taxon>
        <taxon>lamiids</taxon>
        <taxon>Boraginales</taxon>
        <taxon>Boraginaceae</taxon>
        <taxon>Boraginoideae</taxon>
        <taxon>Lithospermeae</taxon>
        <taxon>Lithospermum</taxon>
    </lineage>
</organism>
<accession>A0AAV3RQT9</accession>
<keyword evidence="3" id="KW-1185">Reference proteome</keyword>
<reference evidence="2 3" key="1">
    <citation type="submission" date="2024-01" db="EMBL/GenBank/DDBJ databases">
        <title>The complete chloroplast genome sequence of Lithospermum erythrorhizon: insights into the phylogenetic relationship among Boraginaceae species and the maternal lineages of purple gromwells.</title>
        <authorList>
            <person name="Okada T."/>
            <person name="Watanabe K."/>
        </authorList>
    </citation>
    <scope>NUCLEOTIDE SEQUENCE [LARGE SCALE GENOMIC DNA]</scope>
</reference>
<feature type="region of interest" description="Disordered" evidence="1">
    <location>
        <begin position="64"/>
        <end position="104"/>
    </location>
</feature>
<proteinExistence type="predicted"/>
<feature type="compositionally biased region" description="Basic residues" evidence="1">
    <location>
        <begin position="64"/>
        <end position="75"/>
    </location>
</feature>
<dbReference type="Proteomes" id="UP001454036">
    <property type="component" value="Unassembled WGS sequence"/>
</dbReference>
<name>A0AAV3RQT9_LITER</name>
<comment type="caution">
    <text evidence="2">The sequence shown here is derived from an EMBL/GenBank/DDBJ whole genome shotgun (WGS) entry which is preliminary data.</text>
</comment>
<evidence type="ECO:0000313" key="2">
    <source>
        <dbReference type="EMBL" id="GAA0183712.1"/>
    </source>
</evidence>
<dbReference type="EMBL" id="BAABME010011412">
    <property type="protein sequence ID" value="GAA0183712.1"/>
    <property type="molecule type" value="Genomic_DNA"/>
</dbReference>
<evidence type="ECO:0000256" key="1">
    <source>
        <dbReference type="SAM" id="MobiDB-lite"/>
    </source>
</evidence>
<dbReference type="AlphaFoldDB" id="A0AAV3RQT9"/>